<dbReference type="EMBL" id="CM045761">
    <property type="protein sequence ID" value="KAI8016754.1"/>
    <property type="molecule type" value="Genomic_DNA"/>
</dbReference>
<comment type="caution">
    <text evidence="1">The sequence shown here is derived from an EMBL/GenBank/DDBJ whole genome shotgun (WGS) entry which is preliminary data.</text>
</comment>
<organism evidence="1 2">
    <name type="scientific">Camellia lanceoleosa</name>
    <dbReference type="NCBI Taxonomy" id="1840588"/>
    <lineage>
        <taxon>Eukaryota</taxon>
        <taxon>Viridiplantae</taxon>
        <taxon>Streptophyta</taxon>
        <taxon>Embryophyta</taxon>
        <taxon>Tracheophyta</taxon>
        <taxon>Spermatophyta</taxon>
        <taxon>Magnoliopsida</taxon>
        <taxon>eudicotyledons</taxon>
        <taxon>Gunneridae</taxon>
        <taxon>Pentapetalae</taxon>
        <taxon>asterids</taxon>
        <taxon>Ericales</taxon>
        <taxon>Theaceae</taxon>
        <taxon>Camellia</taxon>
    </lineage>
</organism>
<name>A0ACC0HT95_9ERIC</name>
<keyword evidence="2" id="KW-1185">Reference proteome</keyword>
<evidence type="ECO:0000313" key="2">
    <source>
        <dbReference type="Proteomes" id="UP001060215"/>
    </source>
</evidence>
<accession>A0ACC0HT95</accession>
<evidence type="ECO:0000313" key="1">
    <source>
        <dbReference type="EMBL" id="KAI8016754.1"/>
    </source>
</evidence>
<dbReference type="Proteomes" id="UP001060215">
    <property type="component" value="Chromosome 4"/>
</dbReference>
<gene>
    <name evidence="1" type="ORF">LOK49_LG05G00179</name>
</gene>
<sequence>MELEIPKKTRQVKILKYNSTVEVVFQGTNLVAGIDHPIHLHGHSFYVVGWGFGNYDKFKDPLTYNLVDPPLLNTVAVPRNGWITIRFKANNPGVWFLHCHFERHLTWGMETVFIVKNGKHHNATMLPPPPDMPPC</sequence>
<reference evidence="1 2" key="1">
    <citation type="journal article" date="2022" name="Plant J.">
        <title>Chromosome-level genome of Camellia lanceoleosa provides a valuable resource for understanding genome evolution and self-incompatibility.</title>
        <authorList>
            <person name="Gong W."/>
            <person name="Xiao S."/>
            <person name="Wang L."/>
            <person name="Liao Z."/>
            <person name="Chang Y."/>
            <person name="Mo W."/>
            <person name="Hu G."/>
            <person name="Li W."/>
            <person name="Zhao G."/>
            <person name="Zhu H."/>
            <person name="Hu X."/>
            <person name="Ji K."/>
            <person name="Xiang X."/>
            <person name="Song Q."/>
            <person name="Yuan D."/>
            <person name="Jin S."/>
            <person name="Zhang L."/>
        </authorList>
    </citation>
    <scope>NUCLEOTIDE SEQUENCE [LARGE SCALE GENOMIC DNA]</scope>
    <source>
        <strain evidence="1">SQ_2022a</strain>
    </source>
</reference>
<proteinExistence type="predicted"/>
<protein>
    <submittedName>
        <fullName evidence="1">Laccase-14</fullName>
    </submittedName>
</protein>